<reference evidence="8" key="1">
    <citation type="submission" date="2022-06" db="EMBL/GenBank/DDBJ databases">
        <authorList>
            <consortium name="SYNGENTA / RWTH Aachen University"/>
        </authorList>
    </citation>
    <scope>NUCLEOTIDE SEQUENCE</scope>
</reference>
<name>A0AAV0APC2_PHAPC</name>
<dbReference type="Gene3D" id="1.10.287.660">
    <property type="entry name" value="Helix hairpin bin"/>
    <property type="match status" value="1"/>
</dbReference>
<feature type="compositionally biased region" description="Polar residues" evidence="6">
    <location>
        <begin position="1"/>
        <end position="18"/>
    </location>
</feature>
<feature type="compositionally biased region" description="Low complexity" evidence="6">
    <location>
        <begin position="19"/>
        <end position="47"/>
    </location>
</feature>
<organism evidence="8 9">
    <name type="scientific">Phakopsora pachyrhizi</name>
    <name type="common">Asian soybean rust disease fungus</name>
    <dbReference type="NCBI Taxonomy" id="170000"/>
    <lineage>
        <taxon>Eukaryota</taxon>
        <taxon>Fungi</taxon>
        <taxon>Dikarya</taxon>
        <taxon>Basidiomycota</taxon>
        <taxon>Pucciniomycotina</taxon>
        <taxon>Pucciniomycetes</taxon>
        <taxon>Pucciniales</taxon>
        <taxon>Phakopsoraceae</taxon>
        <taxon>Phakopsora</taxon>
    </lineage>
</organism>
<evidence type="ECO:0000256" key="2">
    <source>
        <dbReference type="ARBA" id="ARBA00007617"/>
    </source>
</evidence>
<sequence>MTTPTSMINVQTSDPILQSTPTTVTSSTSPAPPYLSHSYNNQNHQQSHLNNSLNLTNRSHNQQYTSHHSSSNQIDDQLSREFPEVGNLSKEDLQDLLSDPDYFQAIVTKIPEINNVLESHRGLITANQSLAENNLKLRPRLESMRDETILEFGRANELRRKFEELYNQQLELYSNFGETSSRSRLLTALHESERFSESLSNSFIDQTERIEEETFVKQFREERIKFHKLNWVSELWSSGKLDWNQ</sequence>
<dbReference type="InterPro" id="IPR029012">
    <property type="entry name" value="Helix_hairpin_bin_sf"/>
</dbReference>
<evidence type="ECO:0000256" key="5">
    <source>
        <dbReference type="ARBA" id="ARBA00022927"/>
    </source>
</evidence>
<evidence type="ECO:0000256" key="3">
    <source>
        <dbReference type="ARBA" id="ARBA00022448"/>
    </source>
</evidence>
<evidence type="ECO:0000256" key="6">
    <source>
        <dbReference type="SAM" id="MobiDB-lite"/>
    </source>
</evidence>
<evidence type="ECO:0000259" key="7">
    <source>
        <dbReference type="Pfam" id="PF07200"/>
    </source>
</evidence>
<dbReference type="GO" id="GO:0006612">
    <property type="term" value="P:protein targeting to membrane"/>
    <property type="evidence" value="ECO:0007669"/>
    <property type="project" value="TreeGrafter"/>
</dbReference>
<keyword evidence="9" id="KW-1185">Reference proteome</keyword>
<evidence type="ECO:0000256" key="4">
    <source>
        <dbReference type="ARBA" id="ARBA00022753"/>
    </source>
</evidence>
<feature type="region of interest" description="Disordered" evidence="6">
    <location>
        <begin position="1"/>
        <end position="47"/>
    </location>
</feature>
<keyword evidence="4" id="KW-0967">Endosome</keyword>
<accession>A0AAV0APC2</accession>
<dbReference type="AlphaFoldDB" id="A0AAV0APC2"/>
<evidence type="ECO:0000256" key="1">
    <source>
        <dbReference type="ARBA" id="ARBA00004177"/>
    </source>
</evidence>
<dbReference type="EMBL" id="CALTRL010000733">
    <property type="protein sequence ID" value="CAH7669444.1"/>
    <property type="molecule type" value="Genomic_DNA"/>
</dbReference>
<keyword evidence="3" id="KW-0813">Transport</keyword>
<dbReference type="PANTHER" id="PTHR13678:SF2">
    <property type="entry name" value="VACUOLAR PROTEIN SORTING-ASSOCIATED PROTEIN 37A"/>
    <property type="match status" value="1"/>
</dbReference>
<evidence type="ECO:0000313" key="8">
    <source>
        <dbReference type="EMBL" id="CAH7669444.1"/>
    </source>
</evidence>
<evidence type="ECO:0000313" key="9">
    <source>
        <dbReference type="Proteomes" id="UP001153365"/>
    </source>
</evidence>
<gene>
    <name evidence="8" type="ORF">PPACK8108_LOCUS4066</name>
</gene>
<keyword evidence="5" id="KW-0653">Protein transport</keyword>
<protein>
    <recommendedName>
        <fullName evidence="7">VPS37 C-terminal domain-containing protein</fullName>
    </recommendedName>
</protein>
<dbReference type="Pfam" id="PF07200">
    <property type="entry name" value="Mod_r"/>
    <property type="match status" value="1"/>
</dbReference>
<proteinExistence type="inferred from homology"/>
<dbReference type="Proteomes" id="UP001153365">
    <property type="component" value="Unassembled WGS sequence"/>
</dbReference>
<dbReference type="GO" id="GO:0000813">
    <property type="term" value="C:ESCRT I complex"/>
    <property type="evidence" value="ECO:0007669"/>
    <property type="project" value="TreeGrafter"/>
</dbReference>
<comment type="caution">
    <text evidence="8">The sequence shown here is derived from an EMBL/GenBank/DDBJ whole genome shotgun (WGS) entry which is preliminary data.</text>
</comment>
<dbReference type="PANTHER" id="PTHR13678">
    <property type="entry name" value="VACUOLAR PROTEIN SORTING-ASSOCIATED PROTEIN 37"/>
    <property type="match status" value="1"/>
</dbReference>
<dbReference type="GO" id="GO:0006623">
    <property type="term" value="P:protein targeting to vacuole"/>
    <property type="evidence" value="ECO:0007669"/>
    <property type="project" value="TreeGrafter"/>
</dbReference>
<dbReference type="GO" id="GO:0043162">
    <property type="term" value="P:ubiquitin-dependent protein catabolic process via the multivesicular body sorting pathway"/>
    <property type="evidence" value="ECO:0007669"/>
    <property type="project" value="TreeGrafter"/>
</dbReference>
<comment type="subcellular location">
    <subcellularLocation>
        <location evidence="1">Endosome</location>
    </subcellularLocation>
</comment>
<dbReference type="InterPro" id="IPR009851">
    <property type="entry name" value="Mod_r"/>
</dbReference>
<comment type="similarity">
    <text evidence="2">Belongs to the VPS37 family.</text>
</comment>
<feature type="domain" description="VPS37 C-terminal" evidence="7">
    <location>
        <begin position="87"/>
        <end position="228"/>
    </location>
</feature>